<dbReference type="InterPro" id="IPR021759">
    <property type="entry name" value="WxLIP_HBD"/>
</dbReference>
<name>A0ABZ2T6V4_9ENTE</name>
<dbReference type="EMBL" id="CP147248">
    <property type="protein sequence ID" value="WYJ87106.1"/>
    <property type="molecule type" value="Genomic_DNA"/>
</dbReference>
<evidence type="ECO:0000256" key="2">
    <source>
        <dbReference type="SAM" id="SignalP"/>
    </source>
</evidence>
<feature type="transmembrane region" description="Helical" evidence="1">
    <location>
        <begin position="316"/>
        <end position="337"/>
    </location>
</feature>
<evidence type="ECO:0000259" key="3">
    <source>
        <dbReference type="Pfam" id="PF06030"/>
    </source>
</evidence>
<keyword evidence="1" id="KW-1133">Transmembrane helix</keyword>
<evidence type="ECO:0000313" key="5">
    <source>
        <dbReference type="EMBL" id="WYJ87106.1"/>
    </source>
</evidence>
<organism evidence="5 6">
    <name type="scientific">Candidatus Enterococcus lemimoniae</name>
    <dbReference type="NCBI Taxonomy" id="1834167"/>
    <lineage>
        <taxon>Bacteria</taxon>
        <taxon>Bacillati</taxon>
        <taxon>Bacillota</taxon>
        <taxon>Bacilli</taxon>
        <taxon>Lactobacillales</taxon>
        <taxon>Enterococcaceae</taxon>
        <taxon>Enterococcus</taxon>
    </lineage>
</organism>
<evidence type="ECO:0000259" key="4">
    <source>
        <dbReference type="Pfam" id="PF11797"/>
    </source>
</evidence>
<gene>
    <name evidence="5" type="ORF">A5866_002190</name>
</gene>
<evidence type="ECO:0000313" key="6">
    <source>
        <dbReference type="Proteomes" id="UP000195080"/>
    </source>
</evidence>
<accession>A0ABZ2T6V4</accession>
<keyword evidence="2" id="KW-0732">Signal</keyword>
<keyword evidence="1" id="KW-0812">Transmembrane</keyword>
<dbReference type="Pfam" id="PF11797">
    <property type="entry name" value="WxLIP_HBD"/>
    <property type="match status" value="1"/>
</dbReference>
<dbReference type="Pfam" id="PF06030">
    <property type="entry name" value="WxLIP_PGBD"/>
    <property type="match status" value="1"/>
</dbReference>
<keyword evidence="1" id="KW-0472">Membrane</keyword>
<feature type="domain" description="WxL Interacting Protein peptidoglycan binding" evidence="3">
    <location>
        <begin position="40"/>
        <end position="157"/>
    </location>
</feature>
<dbReference type="InterPro" id="IPR010317">
    <property type="entry name" value="WxLIP_PGBD"/>
</dbReference>
<protein>
    <recommendedName>
        <fullName evidence="7">DUF3324 domain-containing protein</fullName>
    </recommendedName>
</protein>
<reference evidence="6" key="1">
    <citation type="submission" date="2017-05" db="EMBL/GenBank/DDBJ databases">
        <title>The Genome Sequence of EEnterococcus faecalis 9F2_4866.</title>
        <authorList>
            <consortium name="The Broad Institute Genomics Platform"/>
            <consortium name="The Broad Institute Genomic Center for Infectious Diseases"/>
            <person name="Earl A."/>
            <person name="Manson A."/>
            <person name="Schwartman J."/>
            <person name="Gilmore M."/>
            <person name="Abouelleil A."/>
            <person name="Cao P."/>
            <person name="Chapman S."/>
            <person name="Cusick C."/>
            <person name="Shea T."/>
            <person name="Young S."/>
            <person name="Neafsey D."/>
            <person name="Nusbaum C."/>
            <person name="Birren B."/>
        </authorList>
    </citation>
    <scope>NUCLEOTIDE SEQUENCE [LARGE SCALE GENOMIC DNA]</scope>
    <source>
        <strain evidence="6">12C11_DIV0727</strain>
    </source>
</reference>
<evidence type="ECO:0000256" key="1">
    <source>
        <dbReference type="SAM" id="Phobius"/>
    </source>
</evidence>
<sequence length="361" mass="41142">MKKTYLNCITIILYIVIALVITPASAFANEGDQKAEGSGFSYKVIYPENQHNKVGYFDLRMSPGQKQTAVIQLSNSSDKEVIIDIGLNGTKTNSNGVLENGPSNLEKDASLKYDFADIVKGKESVVVPPKQTIDYNIEITMPDSSFDGVISGGIYMIERNQESEKQDGMIKNKYAYLIGMLLTETDTEIKPDLTLNKVYADLKNYRNSIIIDFSNTKPAYLDDMTVDVQIMGEKSDEVLYDTKQTKMRMAPNSKIKFPVSMNGDKMEPGNYRAHILVTAKTGEKWEWEQKFTITNEEADKFNQEDVSLLQENRINWQLILMIIFIVLILIIIIYLIVRSLNKKKEKKRIKNKKKTNKIKKK</sequence>
<proteinExistence type="predicted"/>
<feature type="chain" id="PRO_5045349189" description="DUF3324 domain-containing protein" evidence="2">
    <location>
        <begin position="29"/>
        <end position="361"/>
    </location>
</feature>
<feature type="domain" description="WxL Interacting Protein host binding" evidence="4">
    <location>
        <begin position="166"/>
        <end position="303"/>
    </location>
</feature>
<dbReference type="Proteomes" id="UP000195080">
    <property type="component" value="Chromosome"/>
</dbReference>
<feature type="signal peptide" evidence="2">
    <location>
        <begin position="1"/>
        <end position="28"/>
    </location>
</feature>
<keyword evidence="6" id="KW-1185">Reference proteome</keyword>
<evidence type="ECO:0008006" key="7">
    <source>
        <dbReference type="Google" id="ProtNLM"/>
    </source>
</evidence>
<reference evidence="5 6" key="2">
    <citation type="submission" date="2024-03" db="EMBL/GenBank/DDBJ databases">
        <title>The Genome Sequence of Enterococcus sp. DIV0727d.</title>
        <authorList>
            <consortium name="The Broad Institute Genomics Platform"/>
            <consortium name="The Broad Institute Microbial Omics Core"/>
            <consortium name="The Broad Institute Genomic Center for Infectious Diseases"/>
            <person name="Earl A."/>
            <person name="Manson A."/>
            <person name="Gilmore M."/>
            <person name="Schwartman J."/>
            <person name="Shea T."/>
            <person name="Abouelleil A."/>
            <person name="Cao P."/>
            <person name="Chapman S."/>
            <person name="Cusick C."/>
            <person name="Young S."/>
            <person name="Neafsey D."/>
            <person name="Nusbaum C."/>
            <person name="Birren B."/>
        </authorList>
    </citation>
    <scope>NUCLEOTIDE SEQUENCE [LARGE SCALE GENOMIC DNA]</scope>
    <source>
        <strain evidence="5 6">12C11_DIV0727</strain>
    </source>
</reference>